<reference evidence="2" key="1">
    <citation type="submission" date="2020-05" db="UniProtKB">
        <authorList>
            <consortium name="EnsemblMetazoa"/>
        </authorList>
    </citation>
    <scope>IDENTIFICATION</scope>
    <source>
        <strain evidence="2">TTRI</strain>
    </source>
</reference>
<dbReference type="EnsemblMetazoa" id="GAUT000825-RA">
    <property type="protein sequence ID" value="GAUT000825-PA"/>
    <property type="gene ID" value="GAUT000825"/>
</dbReference>
<sequence>MDGDELIIWIMIIGIMWERYRTRALISFASMCDANYIFTAVDIEAYRSQSYPDEGQSKKHCRRVLLSSIRMNSEIAVAVVNTTVILHRVIIGDSLQLAGKYRLRKTEDVCLEISLESVVEICEPIPPRILNVCAMSLINFEIINNIYWLWRSCTHSTLGVCQRREDTVYGLSIRKSDCLGLVTQAQFVSILGRRNKQIKQTNPEKKSSKEIQQANQQQQQANPTNLKQTNKRRRSHKRSRKRWSAPKK</sequence>
<organism evidence="2 3">
    <name type="scientific">Glossina austeni</name>
    <name type="common">Savannah tsetse fly</name>
    <dbReference type="NCBI Taxonomy" id="7395"/>
    <lineage>
        <taxon>Eukaryota</taxon>
        <taxon>Metazoa</taxon>
        <taxon>Ecdysozoa</taxon>
        <taxon>Arthropoda</taxon>
        <taxon>Hexapoda</taxon>
        <taxon>Insecta</taxon>
        <taxon>Pterygota</taxon>
        <taxon>Neoptera</taxon>
        <taxon>Endopterygota</taxon>
        <taxon>Diptera</taxon>
        <taxon>Brachycera</taxon>
        <taxon>Muscomorpha</taxon>
        <taxon>Hippoboscoidea</taxon>
        <taxon>Glossinidae</taxon>
        <taxon>Glossina</taxon>
    </lineage>
</organism>
<name>A0A1A9UDE8_GLOAU</name>
<protein>
    <submittedName>
        <fullName evidence="2">Uncharacterized protein</fullName>
    </submittedName>
</protein>
<evidence type="ECO:0000256" key="1">
    <source>
        <dbReference type="SAM" id="MobiDB-lite"/>
    </source>
</evidence>
<accession>A0A1A9UDE8</accession>
<dbReference type="AlphaFoldDB" id="A0A1A9UDE8"/>
<feature type="region of interest" description="Disordered" evidence="1">
    <location>
        <begin position="198"/>
        <end position="248"/>
    </location>
</feature>
<evidence type="ECO:0000313" key="3">
    <source>
        <dbReference type="Proteomes" id="UP000078200"/>
    </source>
</evidence>
<proteinExistence type="predicted"/>
<keyword evidence="3" id="KW-1185">Reference proteome</keyword>
<feature type="compositionally biased region" description="Low complexity" evidence="1">
    <location>
        <begin position="212"/>
        <end position="222"/>
    </location>
</feature>
<dbReference type="Proteomes" id="UP000078200">
    <property type="component" value="Unassembled WGS sequence"/>
</dbReference>
<feature type="compositionally biased region" description="Basic residues" evidence="1">
    <location>
        <begin position="229"/>
        <end position="248"/>
    </location>
</feature>
<evidence type="ECO:0000313" key="2">
    <source>
        <dbReference type="EnsemblMetazoa" id="GAUT000825-PA"/>
    </source>
</evidence>
<dbReference type="VEuPathDB" id="VectorBase:GAUT000825"/>